<dbReference type="RefSeq" id="WP_117454100.1">
    <property type="nucleotide sequence ID" value="NZ_CP060636.1"/>
</dbReference>
<organism evidence="1 2">
    <name type="scientific">[Eubacterium] hominis</name>
    <dbReference type="NCBI Taxonomy" id="2764325"/>
    <lineage>
        <taxon>Bacteria</taxon>
        <taxon>Bacillati</taxon>
        <taxon>Bacillota</taxon>
        <taxon>Erysipelotrichia</taxon>
        <taxon>Erysipelotrichales</taxon>
        <taxon>Erysipelotrichaceae</taxon>
        <taxon>Amedibacillus</taxon>
    </lineage>
</organism>
<gene>
    <name evidence="1" type="ORF">H9Q80_14665</name>
</gene>
<sequence length="99" mass="11310">MKMQDIFGNTGYLAGAVPLSIQELGFAYLNDIGLWNITINNKNVECINGTIRVSQLLDIFEHHCSCFHNQNDVLIQEQQKMIDKIKAFDPDEIIELVQE</sequence>
<accession>A0A7G9GKZ6</accession>
<dbReference type="KEGG" id="ehn:H9Q80_14665"/>
<name>A0A7G9GKZ6_9FIRM</name>
<proteinExistence type="predicted"/>
<evidence type="ECO:0000313" key="2">
    <source>
        <dbReference type="Proteomes" id="UP000515856"/>
    </source>
</evidence>
<reference evidence="1 2" key="1">
    <citation type="submission" date="2020-08" db="EMBL/GenBank/DDBJ databases">
        <authorList>
            <person name="Liu C."/>
            <person name="Sun Q."/>
        </authorList>
    </citation>
    <scope>NUCLEOTIDE SEQUENCE [LARGE SCALE GENOMIC DNA]</scope>
    <source>
        <strain evidence="1 2">NSJ-61</strain>
    </source>
</reference>
<protein>
    <submittedName>
        <fullName evidence="1">Uncharacterized protein</fullName>
    </submittedName>
</protein>
<keyword evidence="2" id="KW-1185">Reference proteome</keyword>
<dbReference type="Proteomes" id="UP000515856">
    <property type="component" value="Chromosome"/>
</dbReference>
<dbReference type="AlphaFoldDB" id="A0A7G9GKZ6"/>
<dbReference type="EMBL" id="CP060636">
    <property type="protein sequence ID" value="QNM11478.1"/>
    <property type="molecule type" value="Genomic_DNA"/>
</dbReference>
<evidence type="ECO:0000313" key="1">
    <source>
        <dbReference type="EMBL" id="QNM11478.1"/>
    </source>
</evidence>